<protein>
    <submittedName>
        <fullName evidence="7">VWA domain-containing protein</fullName>
    </submittedName>
</protein>
<gene>
    <name evidence="7" type="ORF">LZC94_22090</name>
</gene>
<dbReference type="PANTHER" id="PTHR47763">
    <property type="entry name" value="ALPHA-PROTEIN KINASE VWKA"/>
    <property type="match status" value="1"/>
</dbReference>
<keyword evidence="3 5" id="KW-0732">Signal</keyword>
<keyword evidence="2" id="KW-0964">Secreted</keyword>
<dbReference type="Gene3D" id="3.40.50.410">
    <property type="entry name" value="von Willebrand factor, type A domain"/>
    <property type="match status" value="1"/>
</dbReference>
<comment type="subcellular location">
    <subcellularLocation>
        <location evidence="1">Secreted</location>
    </subcellularLocation>
</comment>
<feature type="chain" id="PRO_5047471846" evidence="5">
    <location>
        <begin position="31"/>
        <end position="411"/>
    </location>
</feature>
<evidence type="ECO:0000256" key="3">
    <source>
        <dbReference type="ARBA" id="ARBA00022729"/>
    </source>
</evidence>
<evidence type="ECO:0000259" key="6">
    <source>
        <dbReference type="PROSITE" id="PS50234"/>
    </source>
</evidence>
<dbReference type="RefSeq" id="WP_394829500.1">
    <property type="nucleotide sequence ID" value="NZ_CP089984.1"/>
</dbReference>
<dbReference type="EMBL" id="CP089984">
    <property type="protein sequence ID" value="WXB19901.1"/>
    <property type="molecule type" value="Genomic_DNA"/>
</dbReference>
<evidence type="ECO:0000313" key="8">
    <source>
        <dbReference type="Proteomes" id="UP001370348"/>
    </source>
</evidence>
<evidence type="ECO:0000256" key="5">
    <source>
        <dbReference type="SAM" id="SignalP"/>
    </source>
</evidence>
<dbReference type="SMART" id="SM00327">
    <property type="entry name" value="VWA"/>
    <property type="match status" value="1"/>
</dbReference>
<evidence type="ECO:0000256" key="1">
    <source>
        <dbReference type="ARBA" id="ARBA00004613"/>
    </source>
</evidence>
<feature type="region of interest" description="Disordered" evidence="4">
    <location>
        <begin position="45"/>
        <end position="67"/>
    </location>
</feature>
<organism evidence="7 8">
    <name type="scientific">Pendulispora albinea</name>
    <dbReference type="NCBI Taxonomy" id="2741071"/>
    <lineage>
        <taxon>Bacteria</taxon>
        <taxon>Pseudomonadati</taxon>
        <taxon>Myxococcota</taxon>
        <taxon>Myxococcia</taxon>
        <taxon>Myxococcales</taxon>
        <taxon>Sorangiineae</taxon>
        <taxon>Pendulisporaceae</taxon>
        <taxon>Pendulispora</taxon>
    </lineage>
</organism>
<accession>A0ABZ2MBN5</accession>
<name>A0ABZ2MBN5_9BACT</name>
<dbReference type="Pfam" id="PF25106">
    <property type="entry name" value="VWA_4"/>
    <property type="match status" value="1"/>
</dbReference>
<dbReference type="Proteomes" id="UP001370348">
    <property type="component" value="Chromosome"/>
</dbReference>
<sequence>MKRSWRVTAAMVAVSLGGLFLWRQSAANHAMVSHVATNAPPAQQPLAAAQEPKSLEPQAPAKPEQRPQVDLVFVLDTTGSMAELIEGAKAKIWEISRLAQEGKPSPTLRVGLVAYRDKGDAYVTRVTDLTTDLDKVYAALTGFRANGGGDGPEHVLAGLNDALNKVHWSSDAQAVKLIYLVGDAPAHTDYSDGITLAGVLRDANQRGVRISAIRCGDDPDTLAFWTKVSKQTDGEVSTIKAGGGVVAVSTPFDPELARLNAALAATEVHYGDATEQREAAEAVKRNLEAPAATQADRAGFYGSLGSAPGKPRALKKDLAAAGPTGASLAAMPADQLPPEMRTMSADERERFVQDKRKEREAILAQIRAASEKRDSYLKSAPKPAPTAAFDTKVYDSLRKAGAKSGIEYVSK</sequence>
<feature type="signal peptide" evidence="5">
    <location>
        <begin position="1"/>
        <end position="30"/>
    </location>
</feature>
<evidence type="ECO:0000256" key="4">
    <source>
        <dbReference type="SAM" id="MobiDB-lite"/>
    </source>
</evidence>
<evidence type="ECO:0000313" key="7">
    <source>
        <dbReference type="EMBL" id="WXB19901.1"/>
    </source>
</evidence>
<reference evidence="7 8" key="1">
    <citation type="submission" date="2021-12" db="EMBL/GenBank/DDBJ databases">
        <title>Discovery of the Pendulisporaceae a myxobacterial family with distinct sporulation behavior and unique specialized metabolism.</title>
        <authorList>
            <person name="Garcia R."/>
            <person name="Popoff A."/>
            <person name="Bader C.D."/>
            <person name="Loehr J."/>
            <person name="Walesch S."/>
            <person name="Walt C."/>
            <person name="Boldt J."/>
            <person name="Bunk B."/>
            <person name="Haeckl F.J.F.P.J."/>
            <person name="Gunesch A.P."/>
            <person name="Birkelbach J."/>
            <person name="Nuebel U."/>
            <person name="Pietschmann T."/>
            <person name="Bach T."/>
            <person name="Mueller R."/>
        </authorList>
    </citation>
    <scope>NUCLEOTIDE SEQUENCE [LARGE SCALE GENOMIC DNA]</scope>
    <source>
        <strain evidence="7 8">MSr11954</strain>
    </source>
</reference>
<feature type="domain" description="VWFA" evidence="6">
    <location>
        <begin position="70"/>
        <end position="263"/>
    </location>
</feature>
<proteinExistence type="predicted"/>
<dbReference type="InterPro" id="IPR036465">
    <property type="entry name" value="vWFA_dom_sf"/>
</dbReference>
<dbReference type="InterPro" id="IPR056861">
    <property type="entry name" value="HMCN1-like_VWA"/>
</dbReference>
<evidence type="ECO:0000256" key="2">
    <source>
        <dbReference type="ARBA" id="ARBA00022525"/>
    </source>
</evidence>
<dbReference type="SUPFAM" id="SSF53300">
    <property type="entry name" value="vWA-like"/>
    <property type="match status" value="1"/>
</dbReference>
<dbReference type="InterPro" id="IPR002035">
    <property type="entry name" value="VWF_A"/>
</dbReference>
<dbReference type="InterPro" id="IPR052969">
    <property type="entry name" value="Thr-specific_kinase-like"/>
</dbReference>
<dbReference type="PROSITE" id="PS50234">
    <property type="entry name" value="VWFA"/>
    <property type="match status" value="1"/>
</dbReference>
<keyword evidence="8" id="KW-1185">Reference proteome</keyword>
<dbReference type="CDD" id="cd00198">
    <property type="entry name" value="vWFA"/>
    <property type="match status" value="1"/>
</dbReference>